<dbReference type="GO" id="GO:0005789">
    <property type="term" value="C:endoplasmic reticulum membrane"/>
    <property type="evidence" value="ECO:0007669"/>
    <property type="project" value="UniProtKB-SubCell"/>
</dbReference>
<keyword evidence="7 11" id="KW-0256">Endoplasmic reticulum</keyword>
<keyword evidence="8 11" id="KW-1133">Transmembrane helix</keyword>
<dbReference type="Pfam" id="PF03901">
    <property type="entry name" value="Glyco_transf_22"/>
    <property type="match status" value="1"/>
</dbReference>
<dbReference type="InterPro" id="IPR005599">
    <property type="entry name" value="GPI_mannosylTrfase"/>
</dbReference>
<evidence type="ECO:0000256" key="9">
    <source>
        <dbReference type="ARBA" id="ARBA00023136"/>
    </source>
</evidence>
<dbReference type="AlphaFoldDB" id="A0A067PKC0"/>
<evidence type="ECO:0000313" key="12">
    <source>
        <dbReference type="EMBL" id="KDQ55269.1"/>
    </source>
</evidence>
<evidence type="ECO:0000256" key="4">
    <source>
        <dbReference type="ARBA" id="ARBA00022676"/>
    </source>
</evidence>
<keyword evidence="6 11" id="KW-0812">Transmembrane</keyword>
<evidence type="ECO:0000256" key="7">
    <source>
        <dbReference type="ARBA" id="ARBA00022824"/>
    </source>
</evidence>
<name>A0A067PKC0_9AGAM</name>
<proteinExistence type="inferred from homology"/>
<comment type="caution">
    <text evidence="11">Lacks conserved residue(s) required for the propagation of feature annotation.</text>
</comment>
<comment type="subcellular location">
    <subcellularLocation>
        <location evidence="1 11">Endoplasmic reticulum membrane</location>
        <topology evidence="1 11">Multi-pass membrane protein</topology>
    </subcellularLocation>
</comment>
<dbReference type="OrthoDB" id="10066429at2759"/>
<evidence type="ECO:0000256" key="3">
    <source>
        <dbReference type="ARBA" id="ARBA00022502"/>
    </source>
</evidence>
<dbReference type="Proteomes" id="UP000027265">
    <property type="component" value="Unassembled WGS sequence"/>
</dbReference>
<dbReference type="HOGENOM" id="CLU_927691_0_0_1"/>
<comment type="pathway">
    <text evidence="2">Glycolipid biosynthesis; glycosylphosphatidylinositol-anchor biosynthesis.</text>
</comment>
<organism evidence="12 13">
    <name type="scientific">Jaapia argillacea MUCL 33604</name>
    <dbReference type="NCBI Taxonomy" id="933084"/>
    <lineage>
        <taxon>Eukaryota</taxon>
        <taxon>Fungi</taxon>
        <taxon>Dikarya</taxon>
        <taxon>Basidiomycota</taxon>
        <taxon>Agaricomycotina</taxon>
        <taxon>Agaricomycetes</taxon>
        <taxon>Agaricomycetidae</taxon>
        <taxon>Jaapiales</taxon>
        <taxon>Jaapiaceae</taxon>
        <taxon>Jaapia</taxon>
    </lineage>
</organism>
<evidence type="ECO:0000256" key="11">
    <source>
        <dbReference type="RuleBase" id="RU363075"/>
    </source>
</evidence>
<evidence type="ECO:0000256" key="6">
    <source>
        <dbReference type="ARBA" id="ARBA00022692"/>
    </source>
</evidence>
<dbReference type="PANTHER" id="PTHR22760">
    <property type="entry name" value="GLYCOSYLTRANSFERASE"/>
    <property type="match status" value="1"/>
</dbReference>
<evidence type="ECO:0000313" key="13">
    <source>
        <dbReference type="Proteomes" id="UP000027265"/>
    </source>
</evidence>
<dbReference type="EMBL" id="KL197726">
    <property type="protein sequence ID" value="KDQ55269.1"/>
    <property type="molecule type" value="Genomic_DNA"/>
</dbReference>
<sequence>MAPPIPFLPSKKPNFTILAPPRLSHNTLHNPNDIPLHHLRRTPLPLITLNQSHDRNTELPRVQPLLRQPLAARYPPTLSPHPSQPPHNRPGSGGAWMLSFVGLAPSYLPGDEGWWGREYVEFTLVSTFISSITMLSIQPHQEPRFLIPLLVPFAALVGNSTFFGGVRKLFWTTWMISNILPTLAFAIFYRGHVILSVFHIRTLLDEYSDGSTDVRIVYWETYMPPWHLFVTGTDLAGASPFTLLTTLSPIQDAYLIALLDATPRNHVWYYNTRYPHSKRDHLDEVWEVGLRVGLTLGMFR</sequence>
<keyword evidence="4 11" id="KW-0328">Glycosyltransferase</keyword>
<accession>A0A067PKC0</accession>
<evidence type="ECO:0000256" key="8">
    <source>
        <dbReference type="ARBA" id="ARBA00022989"/>
    </source>
</evidence>
<keyword evidence="5" id="KW-0808">Transferase</keyword>
<dbReference type="EC" id="2.4.1.-" evidence="11"/>
<evidence type="ECO:0000256" key="5">
    <source>
        <dbReference type="ARBA" id="ARBA00022679"/>
    </source>
</evidence>
<keyword evidence="3" id="KW-0337">GPI-anchor biosynthesis</keyword>
<dbReference type="GO" id="GO:0000026">
    <property type="term" value="F:alpha-1,2-mannosyltransferase activity"/>
    <property type="evidence" value="ECO:0007669"/>
    <property type="project" value="TreeGrafter"/>
</dbReference>
<evidence type="ECO:0000256" key="1">
    <source>
        <dbReference type="ARBA" id="ARBA00004477"/>
    </source>
</evidence>
<gene>
    <name evidence="12" type="ORF">JAAARDRAFT_196116</name>
</gene>
<comment type="similarity">
    <text evidence="10">Belongs to the glycosyltransferase 22 family. PIGZ subfamily.</text>
</comment>
<protein>
    <recommendedName>
        <fullName evidence="11">Mannosyltransferase</fullName>
        <ecNumber evidence="11">2.4.1.-</ecNumber>
    </recommendedName>
</protein>
<feature type="transmembrane region" description="Helical" evidence="11">
    <location>
        <begin position="169"/>
        <end position="189"/>
    </location>
</feature>
<dbReference type="PANTHER" id="PTHR22760:SF3">
    <property type="entry name" value="GPI MANNOSYLTRANSFERASE 4"/>
    <property type="match status" value="1"/>
</dbReference>
<keyword evidence="9 11" id="KW-0472">Membrane</keyword>
<dbReference type="GO" id="GO:0006506">
    <property type="term" value="P:GPI anchor biosynthetic process"/>
    <property type="evidence" value="ECO:0007669"/>
    <property type="project" value="UniProtKB-KW"/>
</dbReference>
<reference evidence="13" key="1">
    <citation type="journal article" date="2014" name="Proc. Natl. Acad. Sci. U.S.A.">
        <title>Extensive sampling of basidiomycete genomes demonstrates inadequacy of the white-rot/brown-rot paradigm for wood decay fungi.</title>
        <authorList>
            <person name="Riley R."/>
            <person name="Salamov A.A."/>
            <person name="Brown D.W."/>
            <person name="Nagy L.G."/>
            <person name="Floudas D."/>
            <person name="Held B.W."/>
            <person name="Levasseur A."/>
            <person name="Lombard V."/>
            <person name="Morin E."/>
            <person name="Otillar R."/>
            <person name="Lindquist E.A."/>
            <person name="Sun H."/>
            <person name="LaButti K.M."/>
            <person name="Schmutz J."/>
            <person name="Jabbour D."/>
            <person name="Luo H."/>
            <person name="Baker S.E."/>
            <person name="Pisabarro A.G."/>
            <person name="Walton J.D."/>
            <person name="Blanchette R.A."/>
            <person name="Henrissat B."/>
            <person name="Martin F."/>
            <person name="Cullen D."/>
            <person name="Hibbett D.S."/>
            <person name="Grigoriev I.V."/>
        </authorList>
    </citation>
    <scope>NUCLEOTIDE SEQUENCE [LARGE SCALE GENOMIC DNA]</scope>
    <source>
        <strain evidence="13">MUCL 33604</strain>
    </source>
</reference>
<evidence type="ECO:0000256" key="2">
    <source>
        <dbReference type="ARBA" id="ARBA00004687"/>
    </source>
</evidence>
<evidence type="ECO:0000256" key="10">
    <source>
        <dbReference type="ARBA" id="ARBA00038466"/>
    </source>
</evidence>
<dbReference type="InParanoid" id="A0A067PKC0"/>
<keyword evidence="13" id="KW-1185">Reference proteome</keyword>